<comment type="similarity">
    <text evidence="1">Belongs to the sigma-70 factor family. ECF subfamily.</text>
</comment>
<dbReference type="EMBL" id="SOFL01000034">
    <property type="protein sequence ID" value="TFC01535.1"/>
    <property type="molecule type" value="Genomic_DNA"/>
</dbReference>
<dbReference type="OrthoDB" id="3747638at2"/>
<dbReference type="Gene3D" id="1.10.10.10">
    <property type="entry name" value="Winged helix-like DNA-binding domain superfamily/Winged helix DNA-binding domain"/>
    <property type="match status" value="1"/>
</dbReference>
<feature type="domain" description="RNA polymerase sigma-70 region 2" evidence="6">
    <location>
        <begin position="15"/>
        <end position="80"/>
    </location>
</feature>
<feature type="domain" description="RNA polymerase sigma factor 70 region 4 type 2" evidence="7">
    <location>
        <begin position="115"/>
        <end position="166"/>
    </location>
</feature>
<dbReference type="SUPFAM" id="SSF88659">
    <property type="entry name" value="Sigma3 and sigma4 domains of RNA polymerase sigma factors"/>
    <property type="match status" value="1"/>
</dbReference>
<evidence type="ECO:0000256" key="2">
    <source>
        <dbReference type="ARBA" id="ARBA00023015"/>
    </source>
</evidence>
<protein>
    <submittedName>
        <fullName evidence="8">Sigma-70 family RNA polymerase sigma factor</fullName>
    </submittedName>
</protein>
<dbReference type="Pfam" id="PF08281">
    <property type="entry name" value="Sigma70_r4_2"/>
    <property type="match status" value="1"/>
</dbReference>
<dbReference type="Proteomes" id="UP000297907">
    <property type="component" value="Unassembled WGS sequence"/>
</dbReference>
<dbReference type="NCBIfam" id="TIGR02937">
    <property type="entry name" value="sigma70-ECF"/>
    <property type="match status" value="1"/>
</dbReference>
<reference evidence="8 9" key="1">
    <citation type="submission" date="2019-03" db="EMBL/GenBank/DDBJ databases">
        <title>Genomics of glacier-inhabiting Cryobacterium strains.</title>
        <authorList>
            <person name="Liu Q."/>
            <person name="Xin Y.-H."/>
        </authorList>
    </citation>
    <scope>NUCLEOTIDE SEQUENCE [LARGE SCALE GENOMIC DNA]</scope>
    <source>
        <strain evidence="8 9">RHLS22-1</strain>
    </source>
</reference>
<dbReference type="SUPFAM" id="SSF88946">
    <property type="entry name" value="Sigma2 domain of RNA polymerase sigma factors"/>
    <property type="match status" value="1"/>
</dbReference>
<dbReference type="GO" id="GO:0003677">
    <property type="term" value="F:DNA binding"/>
    <property type="evidence" value="ECO:0007669"/>
    <property type="project" value="UniProtKB-KW"/>
</dbReference>
<dbReference type="Pfam" id="PF04542">
    <property type="entry name" value="Sigma70_r2"/>
    <property type="match status" value="1"/>
</dbReference>
<comment type="caution">
    <text evidence="8">The sequence shown here is derived from an EMBL/GenBank/DDBJ whole genome shotgun (WGS) entry which is preliminary data.</text>
</comment>
<dbReference type="InterPro" id="IPR039425">
    <property type="entry name" value="RNA_pol_sigma-70-like"/>
</dbReference>
<name>A0A4R8W6I7_9MICO</name>
<dbReference type="GO" id="GO:0006352">
    <property type="term" value="P:DNA-templated transcription initiation"/>
    <property type="evidence" value="ECO:0007669"/>
    <property type="project" value="InterPro"/>
</dbReference>
<keyword evidence="5" id="KW-0804">Transcription</keyword>
<dbReference type="PANTHER" id="PTHR43133:SF8">
    <property type="entry name" value="RNA POLYMERASE SIGMA FACTOR HI_1459-RELATED"/>
    <property type="match status" value="1"/>
</dbReference>
<dbReference type="PANTHER" id="PTHR43133">
    <property type="entry name" value="RNA POLYMERASE ECF-TYPE SIGMA FACTO"/>
    <property type="match status" value="1"/>
</dbReference>
<evidence type="ECO:0000256" key="3">
    <source>
        <dbReference type="ARBA" id="ARBA00023082"/>
    </source>
</evidence>
<dbReference type="AlphaFoldDB" id="A0A4R8W6I7"/>
<evidence type="ECO:0000256" key="4">
    <source>
        <dbReference type="ARBA" id="ARBA00023125"/>
    </source>
</evidence>
<dbReference type="InterPro" id="IPR013325">
    <property type="entry name" value="RNA_pol_sigma_r2"/>
</dbReference>
<evidence type="ECO:0000259" key="6">
    <source>
        <dbReference type="Pfam" id="PF04542"/>
    </source>
</evidence>
<dbReference type="InterPro" id="IPR007627">
    <property type="entry name" value="RNA_pol_sigma70_r2"/>
</dbReference>
<evidence type="ECO:0000256" key="5">
    <source>
        <dbReference type="ARBA" id="ARBA00023163"/>
    </source>
</evidence>
<organism evidence="8 9">
    <name type="scientific">Cryobacterium adonitolivorans</name>
    <dbReference type="NCBI Taxonomy" id="1259189"/>
    <lineage>
        <taxon>Bacteria</taxon>
        <taxon>Bacillati</taxon>
        <taxon>Actinomycetota</taxon>
        <taxon>Actinomycetes</taxon>
        <taxon>Micrococcales</taxon>
        <taxon>Microbacteriaceae</taxon>
        <taxon>Cryobacterium</taxon>
    </lineage>
</organism>
<sequence length="191" mass="20864">MIERSIGSPEEFAALYDRHAGTIHRYAARRIGAEVADDILSETFLVAFDKRRAFDASATSALPWLLGIATTLLKQHARREAVAWKGMVAGIAADVVPDAIELAGARMDAARSAKRIEGALRRLSTGDRDAVLLYAWGDLDYQGVADALGIPLGTVRSRLNRARRLLRSALDIATDKETFHGRTDTAAQRSY</sequence>
<proteinExistence type="inferred from homology"/>
<evidence type="ECO:0000313" key="9">
    <source>
        <dbReference type="Proteomes" id="UP000297907"/>
    </source>
</evidence>
<evidence type="ECO:0000259" key="7">
    <source>
        <dbReference type="Pfam" id="PF08281"/>
    </source>
</evidence>
<keyword evidence="3" id="KW-0731">Sigma factor</keyword>
<evidence type="ECO:0000256" key="1">
    <source>
        <dbReference type="ARBA" id="ARBA00010641"/>
    </source>
</evidence>
<dbReference type="InterPro" id="IPR013324">
    <property type="entry name" value="RNA_pol_sigma_r3/r4-like"/>
</dbReference>
<gene>
    <name evidence="8" type="ORF">E3O42_10450</name>
</gene>
<keyword evidence="2" id="KW-0805">Transcription regulation</keyword>
<dbReference type="GO" id="GO:0016987">
    <property type="term" value="F:sigma factor activity"/>
    <property type="evidence" value="ECO:0007669"/>
    <property type="project" value="UniProtKB-KW"/>
</dbReference>
<dbReference type="InterPro" id="IPR036388">
    <property type="entry name" value="WH-like_DNA-bd_sf"/>
</dbReference>
<dbReference type="Gene3D" id="1.10.1740.10">
    <property type="match status" value="1"/>
</dbReference>
<dbReference type="InterPro" id="IPR013249">
    <property type="entry name" value="RNA_pol_sigma70_r4_t2"/>
</dbReference>
<evidence type="ECO:0000313" key="8">
    <source>
        <dbReference type="EMBL" id="TFC01535.1"/>
    </source>
</evidence>
<keyword evidence="9" id="KW-1185">Reference proteome</keyword>
<keyword evidence="4" id="KW-0238">DNA-binding</keyword>
<dbReference type="InterPro" id="IPR014284">
    <property type="entry name" value="RNA_pol_sigma-70_dom"/>
</dbReference>
<accession>A0A4R8W6I7</accession>